<dbReference type="SUPFAM" id="SSF53448">
    <property type="entry name" value="Nucleotide-diphospho-sugar transferases"/>
    <property type="match status" value="1"/>
</dbReference>
<accession>A0ABT6TBE6</accession>
<protein>
    <submittedName>
        <fullName evidence="2">Glycosyltransferase family 2 protein</fullName>
    </submittedName>
</protein>
<dbReference type="PANTHER" id="PTHR43685:SF14">
    <property type="entry name" value="GLYCOSYLTRANSFERASE 2-LIKE DOMAIN-CONTAINING PROTEIN"/>
    <property type="match status" value="1"/>
</dbReference>
<dbReference type="Gene3D" id="3.90.550.10">
    <property type="entry name" value="Spore Coat Polysaccharide Biosynthesis Protein SpsA, Chain A"/>
    <property type="match status" value="1"/>
</dbReference>
<dbReference type="PANTHER" id="PTHR43685">
    <property type="entry name" value="GLYCOSYLTRANSFERASE"/>
    <property type="match status" value="1"/>
</dbReference>
<evidence type="ECO:0000313" key="2">
    <source>
        <dbReference type="EMBL" id="MDI4644163.1"/>
    </source>
</evidence>
<evidence type="ECO:0000259" key="1">
    <source>
        <dbReference type="Pfam" id="PF00535"/>
    </source>
</evidence>
<sequence>MLHVTVIVPSYRRPDDLARCLEGLSRQQYSSYDVAIVVRDSDEETKALTRRWIDSPSGYRKSVVEVSETGVLAAMKAGTKQADGSIVAFTDDDAVPRPDWLEKLVRHYADPLVGGTGGRDVQPGIPAKPGCGVGIVTWYGKLIGNHHVGDGPAREADVLKGVNMSFRRELAVFPYDLHGTGAQAHFEVHMCLRARRLGYKLIYDASAVVDHYPAPRFDEDQRGKAVPEAAANAAYNLQLGILRWGGSFRATARLVYAALIGDRTSPGLMRLAIAWIRGERIVVSSFIPGQRGYWRGLKQWMTGAQSARLGSANAGIGERE</sequence>
<evidence type="ECO:0000313" key="3">
    <source>
        <dbReference type="Proteomes" id="UP001161691"/>
    </source>
</evidence>
<name>A0ABT6TBE6_9BACL</name>
<dbReference type="InterPro" id="IPR050834">
    <property type="entry name" value="Glycosyltransf_2"/>
</dbReference>
<organism evidence="2 3">
    <name type="scientific">Cohnella hashimotonis</name>
    <dbReference type="NCBI Taxonomy" id="2826895"/>
    <lineage>
        <taxon>Bacteria</taxon>
        <taxon>Bacillati</taxon>
        <taxon>Bacillota</taxon>
        <taxon>Bacilli</taxon>
        <taxon>Bacillales</taxon>
        <taxon>Paenibacillaceae</taxon>
        <taxon>Cohnella</taxon>
    </lineage>
</organism>
<gene>
    <name evidence="2" type="ORF">KB449_04285</name>
</gene>
<proteinExistence type="predicted"/>
<dbReference type="InterPro" id="IPR029044">
    <property type="entry name" value="Nucleotide-diphossugar_trans"/>
</dbReference>
<dbReference type="RefSeq" id="WP_282907183.1">
    <property type="nucleotide sequence ID" value="NZ_JAGRPV010000001.1"/>
</dbReference>
<reference evidence="2" key="1">
    <citation type="submission" date="2023-04" db="EMBL/GenBank/DDBJ databases">
        <title>Comparative genomic analysis of Cohnella hashimotonis sp. nov., isolated from the International Space Station.</title>
        <authorList>
            <person name="Venkateswaran K."/>
            <person name="Simpson A."/>
        </authorList>
    </citation>
    <scope>NUCLEOTIDE SEQUENCE</scope>
    <source>
        <strain evidence="2">F6_2S_P_1</strain>
    </source>
</reference>
<dbReference type="Proteomes" id="UP001161691">
    <property type="component" value="Unassembled WGS sequence"/>
</dbReference>
<dbReference type="Pfam" id="PF00535">
    <property type="entry name" value="Glycos_transf_2"/>
    <property type="match status" value="1"/>
</dbReference>
<keyword evidence="3" id="KW-1185">Reference proteome</keyword>
<dbReference type="EMBL" id="JAGRPV010000001">
    <property type="protein sequence ID" value="MDI4644163.1"/>
    <property type="molecule type" value="Genomic_DNA"/>
</dbReference>
<dbReference type="CDD" id="cd00761">
    <property type="entry name" value="Glyco_tranf_GTA_type"/>
    <property type="match status" value="1"/>
</dbReference>
<comment type="caution">
    <text evidence="2">The sequence shown here is derived from an EMBL/GenBank/DDBJ whole genome shotgun (WGS) entry which is preliminary data.</text>
</comment>
<dbReference type="InterPro" id="IPR001173">
    <property type="entry name" value="Glyco_trans_2-like"/>
</dbReference>
<feature type="domain" description="Glycosyltransferase 2-like" evidence="1">
    <location>
        <begin position="5"/>
        <end position="112"/>
    </location>
</feature>